<sequence length="333" mass="37890">MFKRYLIPRLIQYLLVIFVGVTIVFFVPRLTPVDPVQQMINTITRMGTYLDPKAVEKMTETLKELYGLKGNLFEQYFAFWGRLLNGDFGPSLFRFPIPVIKLIGDSLPWTLGLLTISTFLSWFIGNILGGIVGFYYDKRWARVMESIAMVIRPIPYYIFALIILIVFSYLLKWFPLGGGMPVGVVPSFSIKFIFELFRYAFLPLISMMVLGIAVTLQTMRLIVSNIVKEDFVTYARAGGVKRRIIAFKYVIRNAMLPQVTNLALSMGQIFSGALITEIVFSYPGMGTLLYNAIATGDFNLIMGIATISIFGISTFILLIDLLYPLFDPRVRYR</sequence>
<evidence type="ECO:0000256" key="4">
    <source>
        <dbReference type="ARBA" id="ARBA00022692"/>
    </source>
</evidence>
<dbReference type="SUPFAM" id="SSF161098">
    <property type="entry name" value="MetI-like"/>
    <property type="match status" value="1"/>
</dbReference>
<dbReference type="InterPro" id="IPR035906">
    <property type="entry name" value="MetI-like_sf"/>
</dbReference>
<gene>
    <name evidence="9" type="ORF">ENW00_03350</name>
</gene>
<evidence type="ECO:0000256" key="3">
    <source>
        <dbReference type="ARBA" id="ARBA00022475"/>
    </source>
</evidence>
<proteinExistence type="inferred from homology"/>
<feature type="transmembrane region" description="Helical" evidence="7">
    <location>
        <begin position="196"/>
        <end position="216"/>
    </location>
</feature>
<dbReference type="Gene3D" id="1.10.3720.10">
    <property type="entry name" value="MetI-like"/>
    <property type="match status" value="1"/>
</dbReference>
<evidence type="ECO:0000256" key="1">
    <source>
        <dbReference type="ARBA" id="ARBA00004651"/>
    </source>
</evidence>
<accession>A0A7C3RJP1</accession>
<reference evidence="9" key="1">
    <citation type="journal article" date="2020" name="mSystems">
        <title>Genome- and Community-Level Interaction Insights into Carbon Utilization and Element Cycling Functions of Hydrothermarchaeota in Hydrothermal Sediment.</title>
        <authorList>
            <person name="Zhou Z."/>
            <person name="Liu Y."/>
            <person name="Xu W."/>
            <person name="Pan J."/>
            <person name="Luo Z.H."/>
            <person name="Li M."/>
        </authorList>
    </citation>
    <scope>NUCLEOTIDE SEQUENCE [LARGE SCALE GENOMIC DNA]</scope>
    <source>
        <strain evidence="9">SpSt-81</strain>
    </source>
</reference>
<dbReference type="GO" id="GO:0005886">
    <property type="term" value="C:plasma membrane"/>
    <property type="evidence" value="ECO:0007669"/>
    <property type="project" value="UniProtKB-SubCell"/>
</dbReference>
<evidence type="ECO:0000313" key="9">
    <source>
        <dbReference type="EMBL" id="HFX13180.1"/>
    </source>
</evidence>
<feature type="domain" description="ABC transmembrane type-1" evidence="8">
    <location>
        <begin position="107"/>
        <end position="323"/>
    </location>
</feature>
<keyword evidence="2 7" id="KW-0813">Transport</keyword>
<dbReference type="PANTHER" id="PTHR43163:SF6">
    <property type="entry name" value="DIPEPTIDE TRANSPORT SYSTEM PERMEASE PROTEIN DPPB-RELATED"/>
    <property type="match status" value="1"/>
</dbReference>
<evidence type="ECO:0000259" key="8">
    <source>
        <dbReference type="PROSITE" id="PS50928"/>
    </source>
</evidence>
<dbReference type="Pfam" id="PF00528">
    <property type="entry name" value="BPD_transp_1"/>
    <property type="match status" value="1"/>
</dbReference>
<dbReference type="EMBL" id="DTIN01000011">
    <property type="protein sequence ID" value="HFX13180.1"/>
    <property type="molecule type" value="Genomic_DNA"/>
</dbReference>
<keyword evidence="5 7" id="KW-1133">Transmembrane helix</keyword>
<comment type="subcellular location">
    <subcellularLocation>
        <location evidence="1 7">Cell membrane</location>
        <topology evidence="1 7">Multi-pass membrane protein</topology>
    </subcellularLocation>
</comment>
<feature type="transmembrane region" description="Helical" evidence="7">
    <location>
        <begin position="300"/>
        <end position="323"/>
    </location>
</feature>
<dbReference type="PROSITE" id="PS50928">
    <property type="entry name" value="ABC_TM1"/>
    <property type="match status" value="1"/>
</dbReference>
<keyword evidence="6 7" id="KW-0472">Membrane</keyword>
<feature type="transmembrane region" description="Helical" evidence="7">
    <location>
        <begin position="12"/>
        <end position="31"/>
    </location>
</feature>
<feature type="transmembrane region" description="Helical" evidence="7">
    <location>
        <begin position="111"/>
        <end position="136"/>
    </location>
</feature>
<dbReference type="CDD" id="cd06261">
    <property type="entry name" value="TM_PBP2"/>
    <property type="match status" value="1"/>
</dbReference>
<dbReference type="PANTHER" id="PTHR43163">
    <property type="entry name" value="DIPEPTIDE TRANSPORT SYSTEM PERMEASE PROTEIN DPPB-RELATED"/>
    <property type="match status" value="1"/>
</dbReference>
<evidence type="ECO:0000256" key="6">
    <source>
        <dbReference type="ARBA" id="ARBA00023136"/>
    </source>
</evidence>
<keyword evidence="3" id="KW-1003">Cell membrane</keyword>
<protein>
    <submittedName>
        <fullName evidence="9">ABC transporter permease</fullName>
    </submittedName>
</protein>
<evidence type="ECO:0000256" key="2">
    <source>
        <dbReference type="ARBA" id="ARBA00022448"/>
    </source>
</evidence>
<dbReference type="GO" id="GO:0055085">
    <property type="term" value="P:transmembrane transport"/>
    <property type="evidence" value="ECO:0007669"/>
    <property type="project" value="InterPro"/>
</dbReference>
<comment type="caution">
    <text evidence="9">The sequence shown here is derived from an EMBL/GenBank/DDBJ whole genome shotgun (WGS) entry which is preliminary data.</text>
</comment>
<keyword evidence="4 7" id="KW-0812">Transmembrane</keyword>
<dbReference type="InterPro" id="IPR000515">
    <property type="entry name" value="MetI-like"/>
</dbReference>
<feature type="transmembrane region" description="Helical" evidence="7">
    <location>
        <begin position="156"/>
        <end position="176"/>
    </location>
</feature>
<name>A0A7C3RJP1_DICTH</name>
<evidence type="ECO:0000256" key="5">
    <source>
        <dbReference type="ARBA" id="ARBA00022989"/>
    </source>
</evidence>
<dbReference type="AlphaFoldDB" id="A0A7C3RJP1"/>
<evidence type="ECO:0000256" key="7">
    <source>
        <dbReference type="RuleBase" id="RU363032"/>
    </source>
</evidence>
<organism evidence="9">
    <name type="scientific">Dictyoglomus thermophilum</name>
    <dbReference type="NCBI Taxonomy" id="14"/>
    <lineage>
        <taxon>Bacteria</taxon>
        <taxon>Pseudomonadati</taxon>
        <taxon>Dictyoglomota</taxon>
        <taxon>Dictyoglomia</taxon>
        <taxon>Dictyoglomales</taxon>
        <taxon>Dictyoglomaceae</taxon>
        <taxon>Dictyoglomus</taxon>
    </lineage>
</organism>
<feature type="transmembrane region" description="Helical" evidence="7">
    <location>
        <begin position="262"/>
        <end position="280"/>
    </location>
</feature>
<comment type="similarity">
    <text evidence="7">Belongs to the binding-protein-dependent transport system permease family.</text>
</comment>